<feature type="domain" description="C2H2-type" evidence="14">
    <location>
        <begin position="1007"/>
        <end position="1035"/>
    </location>
</feature>
<evidence type="ECO:0000256" key="10">
    <source>
        <dbReference type="ARBA" id="ARBA00023242"/>
    </source>
</evidence>
<dbReference type="FunFam" id="3.30.160.60:FF:000870">
    <property type="entry name" value="zinc finger protein 197 isoform X1"/>
    <property type="match status" value="1"/>
</dbReference>
<name>A0A0L0CBZ4_LUCCU</name>
<feature type="domain" description="C2H2-type" evidence="14">
    <location>
        <begin position="3488"/>
        <end position="3515"/>
    </location>
</feature>
<dbReference type="GO" id="GO:0005634">
    <property type="term" value="C:nucleus"/>
    <property type="evidence" value="ECO:0007669"/>
    <property type="project" value="UniProtKB-SubCell"/>
</dbReference>
<evidence type="ECO:0000256" key="12">
    <source>
        <dbReference type="PROSITE-ProRule" id="PRU01263"/>
    </source>
</evidence>
<feature type="domain" description="C2H2-type" evidence="14">
    <location>
        <begin position="1265"/>
        <end position="1292"/>
    </location>
</feature>
<feature type="domain" description="C2H2-type" evidence="14">
    <location>
        <begin position="2869"/>
        <end position="2896"/>
    </location>
</feature>
<feature type="domain" description="C2H2-type" evidence="14">
    <location>
        <begin position="597"/>
        <end position="624"/>
    </location>
</feature>
<feature type="domain" description="C2H2-type" evidence="14">
    <location>
        <begin position="3259"/>
        <end position="3286"/>
    </location>
</feature>
<evidence type="ECO:0000313" key="17">
    <source>
        <dbReference type="Proteomes" id="UP000037069"/>
    </source>
</evidence>
<feature type="binding site" evidence="12">
    <location>
        <position position="24"/>
    </location>
    <ligand>
        <name>Zn(2+)</name>
        <dbReference type="ChEBI" id="CHEBI:29105"/>
    </ligand>
</feature>
<evidence type="ECO:0000313" key="16">
    <source>
        <dbReference type="EMBL" id="KNC28964.1"/>
    </source>
</evidence>
<keyword evidence="10" id="KW-0539">Nucleus</keyword>
<feature type="domain" description="C2H2-type" evidence="14">
    <location>
        <begin position="4242"/>
        <end position="4270"/>
    </location>
</feature>
<evidence type="ECO:0000256" key="13">
    <source>
        <dbReference type="SAM" id="MobiDB-lite"/>
    </source>
</evidence>
<feature type="binding site" evidence="12">
    <location>
        <position position="1397"/>
    </location>
    <ligand>
        <name>Zn(2+)</name>
        <dbReference type="ChEBI" id="CHEBI:29105"/>
    </ligand>
</feature>
<reference evidence="16 17" key="1">
    <citation type="journal article" date="2015" name="Nat. Commun.">
        <title>Lucilia cuprina genome unlocks parasitic fly biology to underpin future interventions.</title>
        <authorList>
            <person name="Anstead C.A."/>
            <person name="Korhonen P.K."/>
            <person name="Young N.D."/>
            <person name="Hall R.S."/>
            <person name="Jex A.R."/>
            <person name="Murali S.C."/>
            <person name="Hughes D.S."/>
            <person name="Lee S.F."/>
            <person name="Perry T."/>
            <person name="Stroehlein A.J."/>
            <person name="Ansell B.R."/>
            <person name="Breugelmans B."/>
            <person name="Hofmann A."/>
            <person name="Qu J."/>
            <person name="Dugan S."/>
            <person name="Lee S.L."/>
            <person name="Chao H."/>
            <person name="Dinh H."/>
            <person name="Han Y."/>
            <person name="Doddapaneni H.V."/>
            <person name="Worley K.C."/>
            <person name="Muzny D.M."/>
            <person name="Ioannidis P."/>
            <person name="Waterhouse R.M."/>
            <person name="Zdobnov E.M."/>
            <person name="James P.J."/>
            <person name="Bagnall N.H."/>
            <person name="Kotze A.C."/>
            <person name="Gibbs R.A."/>
            <person name="Richards S."/>
            <person name="Batterham P."/>
            <person name="Gasser R.B."/>
        </authorList>
    </citation>
    <scope>NUCLEOTIDE SEQUENCE [LARGE SCALE GENOMIC DNA]</scope>
    <source>
        <strain evidence="16 17">LS</strain>
        <tissue evidence="16">Full body</tissue>
    </source>
</reference>
<feature type="binding site" evidence="12">
    <location>
        <position position="2952"/>
    </location>
    <ligand>
        <name>Zn(2+)</name>
        <dbReference type="ChEBI" id="CHEBI:29105"/>
    </ligand>
</feature>
<feature type="domain" description="C2H2-type" evidence="14">
    <location>
        <begin position="2897"/>
        <end position="2924"/>
    </location>
</feature>
<gene>
    <name evidence="16" type="ORF">FF38_13785</name>
</gene>
<evidence type="ECO:0000256" key="8">
    <source>
        <dbReference type="ARBA" id="ARBA00023125"/>
    </source>
</evidence>
<evidence type="ECO:0008006" key="18">
    <source>
        <dbReference type="Google" id="ProtNLM"/>
    </source>
</evidence>
<accession>A0A0L0CBZ4</accession>
<dbReference type="GO" id="GO:0040029">
    <property type="term" value="P:epigenetic regulation of gene expression"/>
    <property type="evidence" value="ECO:0007669"/>
    <property type="project" value="UniProtKB-ARBA"/>
</dbReference>
<comment type="similarity">
    <text evidence="2">Belongs to the krueppel C2H2-type zinc-finger protein family.</text>
</comment>
<feature type="domain" description="C2H2-type" evidence="14">
    <location>
        <begin position="2035"/>
        <end position="2063"/>
    </location>
</feature>
<feature type="compositionally biased region" description="Basic and acidic residues" evidence="13">
    <location>
        <begin position="297"/>
        <end position="309"/>
    </location>
</feature>
<feature type="domain" description="C2H2-type" evidence="14">
    <location>
        <begin position="4127"/>
        <end position="4155"/>
    </location>
</feature>
<dbReference type="PROSITE" id="PS51915">
    <property type="entry name" value="ZAD"/>
    <property type="match status" value="3"/>
</dbReference>
<feature type="domain" description="C2H2-type" evidence="14">
    <location>
        <begin position="1591"/>
        <end position="1619"/>
    </location>
</feature>
<feature type="domain" description="C2H2-type" evidence="14">
    <location>
        <begin position="1698"/>
        <end position="1721"/>
    </location>
</feature>
<keyword evidence="5 11" id="KW-0863">Zinc-finger</keyword>
<protein>
    <recommendedName>
        <fullName evidence="18">Zinc finger protein Xfin</fullName>
    </recommendedName>
</protein>
<feature type="domain" description="ZAD" evidence="15">
    <location>
        <begin position="19"/>
        <end position="94"/>
    </location>
</feature>
<feature type="binding site" evidence="12">
    <location>
        <position position="67"/>
    </location>
    <ligand>
        <name>Zn(2+)</name>
        <dbReference type="ChEBI" id="CHEBI:29105"/>
    </ligand>
</feature>
<keyword evidence="6 12" id="KW-0862">Zinc</keyword>
<evidence type="ECO:0000256" key="5">
    <source>
        <dbReference type="ARBA" id="ARBA00022771"/>
    </source>
</evidence>
<feature type="domain" description="C2H2-type" evidence="14">
    <location>
        <begin position="1729"/>
        <end position="1757"/>
    </location>
</feature>
<keyword evidence="8" id="KW-0238">DNA-binding</keyword>
<keyword evidence="17" id="KW-1185">Reference proteome</keyword>
<evidence type="ECO:0000256" key="4">
    <source>
        <dbReference type="ARBA" id="ARBA00022737"/>
    </source>
</evidence>
<evidence type="ECO:0000256" key="9">
    <source>
        <dbReference type="ARBA" id="ARBA00023163"/>
    </source>
</evidence>
<feature type="domain" description="C2H2-type" evidence="14">
    <location>
        <begin position="1623"/>
        <end position="1646"/>
    </location>
</feature>
<feature type="binding site" evidence="12">
    <location>
        <position position="70"/>
    </location>
    <ligand>
        <name>Zn(2+)</name>
        <dbReference type="ChEBI" id="CHEBI:29105"/>
    </ligand>
</feature>
<feature type="domain" description="C2H2-type" evidence="14">
    <location>
        <begin position="348"/>
        <end position="376"/>
    </location>
</feature>
<feature type="region of interest" description="Disordered" evidence="13">
    <location>
        <begin position="1476"/>
        <end position="1581"/>
    </location>
</feature>
<comment type="subcellular location">
    <subcellularLocation>
        <location evidence="1">Nucleus</location>
    </subcellularLocation>
</comment>
<feature type="compositionally biased region" description="Basic and acidic residues" evidence="13">
    <location>
        <begin position="1512"/>
        <end position="1521"/>
    </location>
</feature>
<feature type="binding site" evidence="12">
    <location>
        <position position="2998"/>
    </location>
    <ligand>
        <name>Zn(2+)</name>
        <dbReference type="ChEBI" id="CHEBI:29105"/>
    </ligand>
</feature>
<dbReference type="SUPFAM" id="SSF57667">
    <property type="entry name" value="beta-beta-alpha zinc fingers"/>
    <property type="match status" value="29"/>
</dbReference>
<feature type="binding site" evidence="12">
    <location>
        <position position="1400"/>
    </location>
    <ligand>
        <name>Zn(2+)</name>
        <dbReference type="ChEBI" id="CHEBI:29105"/>
    </ligand>
</feature>
<feature type="binding site" evidence="12">
    <location>
        <position position="1351"/>
    </location>
    <ligand>
        <name>Zn(2+)</name>
        <dbReference type="ChEBI" id="CHEBI:29105"/>
    </ligand>
</feature>
<dbReference type="FunFam" id="3.30.160.60:FF:001732">
    <property type="entry name" value="Zgc:162936"/>
    <property type="match status" value="1"/>
</dbReference>
<keyword evidence="7" id="KW-0805">Transcription regulation</keyword>
<feature type="domain" description="C2H2-type" evidence="14">
    <location>
        <begin position="4187"/>
        <end position="4215"/>
    </location>
</feature>
<feature type="domain" description="C2H2-type" evidence="14">
    <location>
        <begin position="1237"/>
        <end position="1264"/>
    </location>
</feature>
<feature type="domain" description="C2H2-type" evidence="14">
    <location>
        <begin position="254"/>
        <end position="282"/>
    </location>
</feature>
<dbReference type="OrthoDB" id="8117402at2759"/>
<feature type="domain" description="C2H2-type" evidence="14">
    <location>
        <begin position="2291"/>
        <end position="2318"/>
    </location>
</feature>
<evidence type="ECO:0000259" key="14">
    <source>
        <dbReference type="PROSITE" id="PS50157"/>
    </source>
</evidence>
<feature type="domain" description="C2H2-type" evidence="14">
    <location>
        <begin position="1186"/>
        <end position="1210"/>
    </location>
</feature>
<dbReference type="GO" id="GO:0000785">
    <property type="term" value="C:chromatin"/>
    <property type="evidence" value="ECO:0007669"/>
    <property type="project" value="UniProtKB-ARBA"/>
</dbReference>
<feature type="domain" description="C2H2-type" evidence="14">
    <location>
        <begin position="3587"/>
        <end position="3610"/>
    </location>
</feature>
<feature type="region of interest" description="Disordered" evidence="13">
    <location>
        <begin position="1213"/>
        <end position="1235"/>
    </location>
</feature>
<dbReference type="PANTHER" id="PTHR24379">
    <property type="entry name" value="KRAB AND ZINC FINGER DOMAIN-CONTAINING"/>
    <property type="match status" value="1"/>
</dbReference>
<feature type="binding site" evidence="12">
    <location>
        <position position="2995"/>
    </location>
    <ligand>
        <name>Zn(2+)</name>
        <dbReference type="ChEBI" id="CHEBI:29105"/>
    </ligand>
</feature>
<feature type="domain" description="C2H2-type" evidence="14">
    <location>
        <begin position="4320"/>
        <end position="4347"/>
    </location>
</feature>
<feature type="compositionally biased region" description="Basic and acidic residues" evidence="13">
    <location>
        <begin position="3102"/>
        <end position="3111"/>
    </location>
</feature>
<dbReference type="InterPro" id="IPR036236">
    <property type="entry name" value="Znf_C2H2_sf"/>
</dbReference>
<feature type="domain" description="C2H2-type" evidence="14">
    <location>
        <begin position="4404"/>
        <end position="4433"/>
    </location>
</feature>
<feature type="domain" description="C2H2-type" evidence="14">
    <location>
        <begin position="3358"/>
        <end position="3386"/>
    </location>
</feature>
<feature type="domain" description="C2H2-type" evidence="14">
    <location>
        <begin position="2002"/>
        <end position="2030"/>
    </location>
</feature>
<feature type="domain" description="C2H2-type" evidence="14">
    <location>
        <begin position="3454"/>
        <end position="3481"/>
    </location>
</feature>
<proteinExistence type="inferred from homology"/>
<feature type="binding site" evidence="12">
    <location>
        <position position="21"/>
    </location>
    <ligand>
        <name>Zn(2+)</name>
        <dbReference type="ChEBI" id="CHEBI:29105"/>
    </ligand>
</feature>
<dbReference type="FunFam" id="3.30.160.60:FF:000340">
    <property type="entry name" value="zinc finger protein 473 isoform X1"/>
    <property type="match status" value="1"/>
</dbReference>
<feature type="domain" description="C2H2-type" evidence="14">
    <location>
        <begin position="1130"/>
        <end position="1157"/>
    </location>
</feature>
<dbReference type="EMBL" id="JRES01000720">
    <property type="protein sequence ID" value="KNC28964.1"/>
    <property type="molecule type" value="Genomic_DNA"/>
</dbReference>
<feature type="domain" description="C2H2-type" evidence="14">
    <location>
        <begin position="1102"/>
        <end position="1129"/>
    </location>
</feature>
<feature type="domain" description="C2H2-type" evidence="14">
    <location>
        <begin position="4376"/>
        <end position="4403"/>
    </location>
</feature>
<feature type="domain" description="C2H2-type" evidence="14">
    <location>
        <begin position="3686"/>
        <end position="3713"/>
    </location>
</feature>
<feature type="domain" description="C2H2-type" evidence="14">
    <location>
        <begin position="1841"/>
        <end position="1869"/>
    </location>
</feature>
<keyword evidence="9" id="KW-0804">Transcription</keyword>
<feature type="domain" description="C2H2-type" evidence="14">
    <location>
        <begin position="3714"/>
        <end position="3741"/>
    </location>
</feature>
<evidence type="ECO:0000259" key="15">
    <source>
        <dbReference type="PROSITE" id="PS51915"/>
    </source>
</evidence>
<dbReference type="PROSITE" id="PS50157">
    <property type="entry name" value="ZINC_FINGER_C2H2_2"/>
    <property type="match status" value="61"/>
</dbReference>
<feature type="domain" description="C2H2-type" evidence="14">
    <location>
        <begin position="1870"/>
        <end position="1898"/>
    </location>
</feature>
<keyword evidence="4" id="KW-0677">Repeat</keyword>
<dbReference type="PANTHER" id="PTHR24379:SF121">
    <property type="entry name" value="C2H2-TYPE DOMAIN-CONTAINING PROTEIN"/>
    <property type="match status" value="1"/>
</dbReference>
<feature type="domain" description="C2H2-type" evidence="14">
    <location>
        <begin position="319"/>
        <end position="347"/>
    </location>
</feature>
<dbReference type="SMART" id="SM00868">
    <property type="entry name" value="zf-AD"/>
    <property type="match status" value="7"/>
</dbReference>
<feature type="compositionally biased region" description="Acidic residues" evidence="13">
    <location>
        <begin position="3857"/>
        <end position="3872"/>
    </location>
</feature>
<comment type="caution">
    <text evidence="16">The sequence shown here is derived from an EMBL/GenBank/DDBJ whole genome shotgun (WGS) entry which is preliminary data.</text>
</comment>
<dbReference type="FunFam" id="3.30.160.60:FF:000446">
    <property type="entry name" value="Zinc finger protein"/>
    <property type="match status" value="3"/>
</dbReference>
<feature type="region of interest" description="Disordered" evidence="13">
    <location>
        <begin position="281"/>
        <end position="309"/>
    </location>
</feature>
<dbReference type="FunFam" id="3.30.160.60:FF:000512">
    <property type="entry name" value="zinc finger protein 197 isoform X1"/>
    <property type="match status" value="2"/>
</dbReference>
<dbReference type="FunFam" id="3.30.160.60:FF:000100">
    <property type="entry name" value="Zinc finger 45-like"/>
    <property type="match status" value="1"/>
</dbReference>
<dbReference type="OMA" id="QRPFECD"/>
<feature type="domain" description="C2H2-type" evidence="14">
    <location>
        <begin position="2606"/>
        <end position="2634"/>
    </location>
</feature>
<dbReference type="Gene3D" id="3.30.160.60">
    <property type="entry name" value="Classic Zinc Finger"/>
    <property type="match status" value="48"/>
</dbReference>
<feature type="binding site" evidence="12">
    <location>
        <position position="1354"/>
    </location>
    <ligand>
        <name>Zn(2+)</name>
        <dbReference type="ChEBI" id="CHEBI:29105"/>
    </ligand>
</feature>
<feature type="compositionally biased region" description="Acidic residues" evidence="13">
    <location>
        <begin position="1533"/>
        <end position="1549"/>
    </location>
</feature>
<dbReference type="InterPro" id="IPR013087">
    <property type="entry name" value="Znf_C2H2_type"/>
</dbReference>
<dbReference type="SMART" id="SM00451">
    <property type="entry name" value="ZnF_U1"/>
    <property type="match status" value="11"/>
</dbReference>
<keyword evidence="3 12" id="KW-0479">Metal-binding</keyword>
<dbReference type="PROSITE" id="PS00028">
    <property type="entry name" value="ZINC_FINGER_C2H2_1"/>
    <property type="match status" value="68"/>
</dbReference>
<feature type="region of interest" description="Disordered" evidence="13">
    <location>
        <begin position="189"/>
        <end position="214"/>
    </location>
</feature>
<feature type="domain" description="C2H2-type" evidence="14">
    <location>
        <begin position="1074"/>
        <end position="1101"/>
    </location>
</feature>
<dbReference type="SUPFAM" id="SSF57716">
    <property type="entry name" value="Glucocorticoid receptor-like (DNA-binding domain)"/>
    <property type="match status" value="3"/>
</dbReference>
<feature type="domain" description="C2H2-type" evidence="14">
    <location>
        <begin position="2666"/>
        <end position="2694"/>
    </location>
</feature>
<feature type="domain" description="C2H2-type" evidence="14">
    <location>
        <begin position="4348"/>
        <end position="4375"/>
    </location>
</feature>
<dbReference type="FunFam" id="3.30.160.60:FF:001370">
    <property type="entry name" value="Zinc finger protein"/>
    <property type="match status" value="1"/>
</dbReference>
<feature type="domain" description="C2H2-type" evidence="14">
    <location>
        <begin position="2748"/>
        <end position="2775"/>
    </location>
</feature>
<sequence>MAKISNNIKNDCFINGIQYTCRTCFDPGQSVYSLADECSNSKTWADLLKDIAQLQTNEDEHLPRTVCCKCLDKLISFYDFILQIQNVNKKYSELLAFCKNPQQQSSTVSEINNFTDCLAESATALPLELYIPEIKLEEEQIVPYELHGEGEETLKNEDAHDPFTETCKDAISSMTLQFEEIQRDIMEQNCKSSDNDDKNEYSSSSSDEVDYVPQKKKKQCTKKIRVPLKRQTVEQNITDLDSENELIERKSDQYICVVCNKSFLSKKNCLRHIKTVHPRQQESIFSSSSESDFEPLTNHETERKKSSESDKMIQVKNHFVCLICKKTFTMQKNCRRHIIIKHSQDGVFPCGFCEQHFVCKDYLQVHLKRMHPGETLDSNTKHIQRIFGDRLYSKPAAWSLVECKLCETTFSTTKELRQHLEIHCTDIDTLSILDLNSNIIQHLFTNMTDLIAIKKNICKDLQDKNWFKYYTVLNENFYEMSISDTEAEDLEKETEGQDLKYKCELCTAEFSYKYQVFTHLKEAHTEEEIPLKCRRCQLEFISIKMYEQHKQTHCRNKHKVLRCTNCPAKFVWPDSIKKHNCASKLPKNTITGNTELIKCNVCDLEFEEKTKYKEHLETHSNAKTLTAKTIIRCGLCALYFKKLQDLRQHMPLHADGCTGIDFKDCIYVKYFENTKKFDLLPLQLRIQNAYSKSQISCFYQAIDKYGNELDISDSDSFTEDEAESINLKKQHTCDLCKEIFKRRTLLLKHQKERHNNMILPFKCKDCNEQYVSLDLLQQHLKRICWNEHRRIAQQCGQCKERFIWPNNLQKHKEIQRHMTKSDVQLHYCLLCPKTFFSVEDVKLHLNRHRLTESDLKTVESIVNSTWWPNGKKAIKCKICDQDFETMANLREHFSPNNSQNSCANEHSLENYSITNQKGFELHLELDSETEAEVEQEAQGDETILYPYKCSMCSKSFKRKYQIAQHQRSIHNYELLQLKCERCIFKTVSEKVLDCHKATQCFNAEKQYKCEHCNFKFMWQENLDSHIAIFHSPKDSIKATNEFVPIHNNDLESVSQKDNSNADSKHSTAKKESDYLCTICGATYVNSTGLKVHIMRHNGEKPFKCDLCKKAFPRKADLQDHQRTHTGERRFKCNYCEKQFWRNSKLKEHERVHTGERPFQCTLCPKAFIRSEYLKLHLRGHTGEKPFACDICNKRFVSLGYLNSHRTAMGHNELFSTPGITPNANPSTEPSSSKKDKKLCPFCGIYLSSKTSLTLHMRTHTGEKPFKCDFCEMGFTRKTDLTYHRRTHTGERPYKCSQCDRAFTQRTKLSAHMRIHTGERPYECNICQKKKKDKMSNVIKSECFINGIQYKCRTCFDPGQIIYSLRDEANNAKTWRELLRDIAPPQPYDENLLPNTMCCLCSEKLQTTYDFIRQIQNVNEKYSKLLEGCNGVYSSTDCLEESTIDMPMKELMPEIKLEEELNPYDVVLTSTDQLDEVPATIFKNEDTDDDDDDPFTETYNDDAASTSDLLETSEVKSEDSPTKAKAKVKVKQSEDEDDEDDDDDEEDDEPLSNRKVLTRKAKQQPKETDKNTLNTDGTQKLEKREVDESLPFACDLCTKAYSTKSKLKRHLQRVHPSDDAAGPLVCETCSKTFITVYKLKRHQQRVHPTIYKTNPRPKVNLDIKGPVDCELCAKTYDNIQKFKRHQKRIHPEEYKNEPIVCDKCSKEFENMYKFRRHHQRVHPIPNQETHKCPLCSKEFKNKFYVSEHIKVVHEKLKPYNCSHCPKTFASGHSKRIHELSHTDIFPYECEWCDKRFRLPSKLKIHSEIHTTKPELLCPICHRSQKSTKDLEDHVKSHDDNRLQCPSCGHLFRRSSQLKDHYNAVHLKLRPYKCEFCELGFGDRKTRRMHERKYHPKERPPPPPKTSILSEHFEDCDDDYDYANVPSNLSFSESNYNPLNEMEKNNSENDERHQESEETPKFLDNDKIEIINHGFLCRICQKTFTLLRNCRRHIKTLHPQQIFYICSFCGQNLKYEDKLKKHILRSHYGDNYKKTYFPCKLCGQYYMSEENLKKHIARLHSVKHIKSTWSTIKNVEHIFAKRLYSRPTARLHVECKLCAETFETSKDLRHHLQSHSDIDTLNKLDLSDSIVQHFFQNMNDLNDIKQTICNDIRKKDWFKYYTVLNEHFYEMSLSDTEVEDLEEEQQIAERAGKYKCSMCASCDFSYKYEVFQHLKNVHYKNEIALKCDKCNLPFISIKMFTQHTQTHCHNKYKDLLCARCPAKFVWPENIKNHNCCVNSNRKLPVQRFTKPIIRCSLCPESFKKLPHLREHMPLHADGKTGIDFENCIYVKNFYSSITIDKVLLEQEIRNAYTKSQISCFYQIIDKYGNELDMSDSDSDTNTEGKEYGCDLCKEMFERRQLLLKHQIERHNDLVLPFVCKDCNQQFVSHDLLQKHLKRVCWNEHRRIAQQCEHCNNRFIWPNNLQIHREIQHSTDQVAKKTSDTNELHYCLLCPQTFKSIDDLHDHLTDHHLTPVDVKTAESILHSTWWPNGEKRIICKKCGLLFPSMVSLKEHFSPVNPNNLCGNQHLLANYSITNQKGFELHLNLDSETDEEDDLEVTHRKMPTPYKCCICSMSFKRKHQLTQHQRSTHNYESLELKCDRCIFRTASKKILDYHKVMQCFNIEKQYKCNQCNFKFMWQENLENHIKLIHTSNDSAKTIGSQSESVTNNCLQSTSNDNKSSQCDQCEMVFQRNSDLQEHLHSHSAENPYKCTFCKESFKHREVLTIHIRSHATQRRFQCDFEDCTEEFPSSLDLELHTQIHTREKPTPSANGKWKCLYCGIFLASNGGLTIHVRLHTGERPYKCDFCEKGFTRRSDLTEHIRKHTDERPYKCTHCDKAFSKRQRLNEHNLVHTGERPHMCPFCKKSFRKRNYYNLHLRMHTGVKPHKCGKCKMSGDNKKECLINGISYKCRTCFDPGRTVYSLLDDAFNAKSWRDLLRDIGQTETNEEDFLPKFICCKCSGKLKSSYEFTLQIHNVNKKYSQLLASRNDPLQEIDHFNDCLAESTIDLPLDPYMPEVKLEEDFVDPYNTSLGNKLSDSEGKFEIEGAHDSLKETEEFSLTSEYLKEDKRQQSGDDEYNNNGDRNGTSSSSSDESDYVPLKKLKKEKTNNCRTSSEPTKQRKGRKAPEYYDKIEKVNDRFVCLICQKTFSLRKDCGRHIASIHLRQIMFPCEFCGQSFSRKDKIQHHIKRMHMDGVVYPTKHKEWLFGDRLYSKPIDWHLVECKLCNVTFKTTKELRQHLENHSDIDTLHSLELSDKTVQHLFPNMIDLGTVKETICKDIREKHWFKYYTVLNEHSYEMSVSDTELEDLNDTAENRATKYKCDLCSKEFLFKYEVFSHLKEMHGNDEIPLKCGLCKLEFISIKMYEQHCQTHCRNRNKVLLCAQCPAKFIWPENMKNHNCAMKALATPPVATKDLLVCNICDRKYEVRSKYEKHLETHKDGRMVSAKTIIRCGLCAHTFVKLRHLRRHMPLHADGKTGIDFKGSIYIKRFERSKSIDYALLQQEIQNAYSKSQISRFYRAIDKDGNELDILDSDSDTEESDVEYVKKEYTCELCKEIFKKRKLLLKHQYELHNDVPLPFTCKDCTQQYVSNDLLQQHLMRDCWNEHRRIAQQCDYCNARFIWPNNLLKHREIQHKNQKQPKPQRASTLKCEYCDKAFIWPKDLVRHRKTHTDGKKFTCPHCDRKFHRKDNLLAHIRIHCPEGIPTIANPGKGINYILPHLMKPHGCKRIKCMICFSEHNRIRDLRSHIRTHRYSVNFDKRKETETFDVISSQLYPDIAETLTEEELVKRIGLDIASENNLERFYSITSENGCEVSLDSSETESDSDGEENEEEDEKPKRIYKCDLCPLLSFNRKYKIFEHQNKEHKWEEARHICGHCNGRFLSSYMLQLHYKNQCKNSKKRHFCRRCPLRFMWKSNMKAHIIMEHGQEIDLNRRHECFLCHEKFSIQKELKRHLIAQHSADAAVHYCLLCPKTFFSIEHLNEHLSRHRLTTSDVKSVESIIHSTCWPNGEKTIKCKICGLIFGNMISLREHFSPINPQNVCATEHSLSNYSITNQKGFELHLELDSETEVEDEVEVGHSKDTKNTVYPYNCCMCSMSFKRKYQMAQHQRSMHNYELLELKCEHCIFRTVSQKVLEYHQATQCFNVDKQYVCEQCNFKFMWQENLENHITIFHTPNDLSEPPETAKMVTSTEPIPTNNKSDKNIFECMDCHRRYNRKDRYKAHFKKFHNDLPHTSATISKSKVRKHSTDKSEKKFLCAFCGLSFSNNSNLTVHMRRHTGEKPFKCDLCEMAFPRTSDLQAHKRTHTGERPFKCLFCDKSFSRQYKLTVHNRIHTGERPYECTFCQKTFIQSNDLTLHLRRHTGERPYMCDICGEGFICATSLKQHRNSKGHQENKIDLKIKEI</sequence>
<dbReference type="GO" id="GO:0003682">
    <property type="term" value="F:chromatin binding"/>
    <property type="evidence" value="ECO:0007669"/>
    <property type="project" value="UniProtKB-ARBA"/>
</dbReference>
<dbReference type="GO" id="GO:0008270">
    <property type="term" value="F:zinc ion binding"/>
    <property type="evidence" value="ECO:0007669"/>
    <property type="project" value="UniProtKB-UniRule"/>
</dbReference>
<dbReference type="FunFam" id="3.30.160.60:FF:000690">
    <property type="entry name" value="Zinc finger protein 354C"/>
    <property type="match status" value="1"/>
</dbReference>
<feature type="domain" description="C2H2-type" evidence="14">
    <location>
        <begin position="3207"/>
        <end position="3230"/>
    </location>
</feature>
<dbReference type="InterPro" id="IPR003604">
    <property type="entry name" value="Matrin/U1-like-C_Znf_C2H2"/>
</dbReference>
<feature type="compositionally biased region" description="Acidic residues" evidence="13">
    <location>
        <begin position="1485"/>
        <end position="1494"/>
    </location>
</feature>
<feature type="domain" description="C2H2-type" evidence="14">
    <location>
        <begin position="2841"/>
        <end position="2868"/>
    </location>
</feature>
<feature type="domain" description="C2H2-type" evidence="14">
    <location>
        <begin position="731"/>
        <end position="756"/>
    </location>
</feature>
<feature type="domain" description="C2H2-type" evidence="14">
    <location>
        <begin position="3973"/>
        <end position="4001"/>
    </location>
</feature>
<dbReference type="GO" id="GO:0045893">
    <property type="term" value="P:positive regulation of DNA-templated transcription"/>
    <property type="evidence" value="ECO:0007669"/>
    <property type="project" value="UniProtKB-ARBA"/>
</dbReference>
<dbReference type="GO" id="GO:0043565">
    <property type="term" value="F:sequence-specific DNA binding"/>
    <property type="evidence" value="ECO:0007669"/>
    <property type="project" value="UniProtKB-ARBA"/>
</dbReference>
<dbReference type="FunFam" id="3.30.160.60:FF:002343">
    <property type="entry name" value="Zinc finger protein 33A"/>
    <property type="match status" value="4"/>
</dbReference>
<evidence type="ECO:0000256" key="2">
    <source>
        <dbReference type="ARBA" id="ARBA00006991"/>
    </source>
</evidence>
<evidence type="ECO:0000256" key="7">
    <source>
        <dbReference type="ARBA" id="ARBA00023015"/>
    </source>
</evidence>
<feature type="domain" description="C2H2-type" evidence="14">
    <location>
        <begin position="2776"/>
        <end position="2805"/>
    </location>
</feature>
<feature type="region of interest" description="Disordered" evidence="13">
    <location>
        <begin position="3102"/>
        <end position="3164"/>
    </location>
</feature>
<feature type="domain" description="C2H2-type" evidence="14">
    <location>
        <begin position="401"/>
        <end position="423"/>
    </location>
</feature>
<dbReference type="FunFam" id="3.30.160.60:FF:000218">
    <property type="entry name" value="Zinc finger protein 10"/>
    <property type="match status" value="1"/>
</dbReference>
<feature type="domain" description="C2H2-type" evidence="14">
    <location>
        <begin position="2720"/>
        <end position="2747"/>
    </location>
</feature>
<feature type="domain" description="C2H2-type" evidence="14">
    <location>
        <begin position="501"/>
        <end position="529"/>
    </location>
</feature>
<feature type="compositionally biased region" description="Basic and acidic residues" evidence="13">
    <location>
        <begin position="1939"/>
        <end position="1959"/>
    </location>
</feature>
<feature type="region of interest" description="Disordered" evidence="13">
    <location>
        <begin position="3849"/>
        <end position="3874"/>
    </location>
</feature>
<evidence type="ECO:0000256" key="1">
    <source>
        <dbReference type="ARBA" id="ARBA00004123"/>
    </source>
</evidence>
<feature type="region of interest" description="Disordered" evidence="13">
    <location>
        <begin position="1929"/>
        <end position="1959"/>
    </location>
</feature>
<feature type="domain" description="C2H2-type" evidence="14">
    <location>
        <begin position="2415"/>
        <end position="2442"/>
    </location>
</feature>
<dbReference type="InterPro" id="IPR012934">
    <property type="entry name" value="Znf_AD"/>
</dbReference>
<feature type="domain" description="ZAD" evidence="15">
    <location>
        <begin position="1349"/>
        <end position="1424"/>
    </location>
</feature>
<dbReference type="GO" id="GO:0003690">
    <property type="term" value="F:double-stranded DNA binding"/>
    <property type="evidence" value="ECO:0007669"/>
    <property type="project" value="UniProtKB-ARBA"/>
</dbReference>
<feature type="binding site" evidence="12">
    <location>
        <position position="2949"/>
    </location>
    <ligand>
        <name>Zn(2+)</name>
        <dbReference type="ChEBI" id="CHEBI:29105"/>
    </ligand>
</feature>
<dbReference type="Pfam" id="PF07776">
    <property type="entry name" value="zf-AD"/>
    <property type="match status" value="3"/>
</dbReference>
<dbReference type="Proteomes" id="UP000037069">
    <property type="component" value="Unassembled WGS sequence"/>
</dbReference>
<feature type="domain" description="C2H2-type" evidence="14">
    <location>
        <begin position="4292"/>
        <end position="4319"/>
    </location>
</feature>
<evidence type="ECO:0000256" key="6">
    <source>
        <dbReference type="ARBA" id="ARBA00022833"/>
    </source>
</evidence>
<feature type="domain" description="C2H2-type" evidence="14">
    <location>
        <begin position="1973"/>
        <end position="1996"/>
    </location>
</feature>
<feature type="domain" description="C2H2-type" evidence="14">
    <location>
        <begin position="1158"/>
        <end position="1185"/>
    </location>
</feature>
<feature type="domain" description="ZAD" evidence="15">
    <location>
        <begin position="2947"/>
        <end position="3022"/>
    </location>
</feature>
<evidence type="ECO:0000256" key="11">
    <source>
        <dbReference type="PROSITE-ProRule" id="PRU00042"/>
    </source>
</evidence>
<organism evidence="16 17">
    <name type="scientific">Lucilia cuprina</name>
    <name type="common">Green bottle fly</name>
    <name type="synonym">Australian sheep blowfly</name>
    <dbReference type="NCBI Taxonomy" id="7375"/>
    <lineage>
        <taxon>Eukaryota</taxon>
        <taxon>Metazoa</taxon>
        <taxon>Ecdysozoa</taxon>
        <taxon>Arthropoda</taxon>
        <taxon>Hexapoda</taxon>
        <taxon>Insecta</taxon>
        <taxon>Pterygota</taxon>
        <taxon>Neoptera</taxon>
        <taxon>Endopterygota</taxon>
        <taxon>Diptera</taxon>
        <taxon>Brachycera</taxon>
        <taxon>Muscomorpha</taxon>
        <taxon>Oestroidea</taxon>
        <taxon>Calliphoridae</taxon>
        <taxon>Luciliinae</taxon>
        <taxon>Lucilia</taxon>
    </lineage>
</organism>
<feature type="domain" description="C2H2-type" evidence="14">
    <location>
        <begin position="2091"/>
        <end position="2118"/>
    </location>
</feature>
<feature type="domain" description="C2H2-type" evidence="14">
    <location>
        <begin position="1293"/>
        <end position="1320"/>
    </location>
</feature>
<evidence type="ECO:0000256" key="3">
    <source>
        <dbReference type="ARBA" id="ARBA00022723"/>
    </source>
</evidence>
<feature type="compositionally biased region" description="Polar residues" evidence="13">
    <location>
        <begin position="1213"/>
        <end position="1230"/>
    </location>
</feature>
<feature type="domain" description="C2H2-type" evidence="14">
    <location>
        <begin position="2447"/>
        <end position="2475"/>
    </location>
</feature>
<dbReference type="Gene3D" id="3.40.1800.20">
    <property type="match status" value="3"/>
</dbReference>
<feature type="domain" description="C2H2-type" evidence="14">
    <location>
        <begin position="2813"/>
        <end position="2840"/>
    </location>
</feature>
<feature type="region of interest" description="Disordered" evidence="13">
    <location>
        <begin position="1886"/>
        <end position="1907"/>
    </location>
</feature>
<feature type="domain" description="C2H2-type" evidence="14">
    <location>
        <begin position="2385"/>
        <end position="2408"/>
    </location>
</feature>
<dbReference type="Pfam" id="PF00096">
    <property type="entry name" value="zf-C2H2"/>
    <property type="match status" value="12"/>
</dbReference>
<dbReference type="SMART" id="SM00355">
    <property type="entry name" value="ZnF_C2H2"/>
    <property type="match status" value="82"/>
</dbReference>
<feature type="domain" description="C2H2-type" evidence="14">
    <location>
        <begin position="1758"/>
        <end position="1785"/>
    </location>
</feature>
<feature type="domain" description="C2H2-type" evidence="14">
    <location>
        <begin position="3649"/>
        <end position="3677"/>
    </location>
</feature>
<feature type="domain" description="C2H2-type" evidence="14">
    <location>
        <begin position="1786"/>
        <end position="1813"/>
    </location>
</feature>
<feature type="domain" description="C2H2-type" evidence="14">
    <location>
        <begin position="947"/>
        <end position="975"/>
    </location>
</feature>
<feature type="domain" description="C2H2-type" evidence="14">
    <location>
        <begin position="1666"/>
        <end position="1694"/>
    </location>
</feature>